<dbReference type="Pfam" id="PF01019">
    <property type="entry name" value="G_glu_transpept"/>
    <property type="match status" value="1"/>
</dbReference>
<dbReference type="GO" id="GO:0036374">
    <property type="term" value="F:glutathione hydrolase activity"/>
    <property type="evidence" value="ECO:0007669"/>
    <property type="project" value="InterPro"/>
</dbReference>
<dbReference type="OrthoDB" id="1081007at2759"/>
<dbReference type="InterPro" id="IPR000101">
    <property type="entry name" value="GGT_peptidase"/>
</dbReference>
<accession>A0A9X0CVL9</accession>
<dbReference type="Proteomes" id="UP001163046">
    <property type="component" value="Unassembled WGS sequence"/>
</dbReference>
<name>A0A9X0CVL9_9CNID</name>
<dbReference type="PANTHER" id="PTHR11686">
    <property type="entry name" value="GAMMA GLUTAMYL TRANSPEPTIDASE"/>
    <property type="match status" value="1"/>
</dbReference>
<organism evidence="1 2">
    <name type="scientific">Desmophyllum pertusum</name>
    <dbReference type="NCBI Taxonomy" id="174260"/>
    <lineage>
        <taxon>Eukaryota</taxon>
        <taxon>Metazoa</taxon>
        <taxon>Cnidaria</taxon>
        <taxon>Anthozoa</taxon>
        <taxon>Hexacorallia</taxon>
        <taxon>Scleractinia</taxon>
        <taxon>Caryophylliina</taxon>
        <taxon>Caryophylliidae</taxon>
        <taxon>Desmophyllum</taxon>
    </lineage>
</organism>
<protein>
    <submittedName>
        <fullName evidence="1">Uncharacterized protein</fullName>
    </submittedName>
</protein>
<dbReference type="InterPro" id="IPR029055">
    <property type="entry name" value="Ntn_hydrolases_N"/>
</dbReference>
<sequence length="124" mass="14004">MAKNGFRFGYAAHYAAGKILQSIKNDIGLRALLIDENGNLKEKGAILKMPKFARTLERIRDDSKSFYTGDLAKDIVKDIQDGGGIITLEDLKNYKTVVRRPLSSKMGNYTWFTNPPRVVALFRH</sequence>
<keyword evidence="2" id="KW-1185">Reference proteome</keyword>
<evidence type="ECO:0000313" key="1">
    <source>
        <dbReference type="EMBL" id="KAJ7375029.1"/>
    </source>
</evidence>
<dbReference type="AlphaFoldDB" id="A0A9X0CVL9"/>
<dbReference type="EMBL" id="MU826826">
    <property type="protein sequence ID" value="KAJ7375029.1"/>
    <property type="molecule type" value="Genomic_DNA"/>
</dbReference>
<dbReference type="PANTHER" id="PTHR11686:SF9">
    <property type="entry name" value="RE13973P"/>
    <property type="match status" value="1"/>
</dbReference>
<dbReference type="GO" id="GO:0005886">
    <property type="term" value="C:plasma membrane"/>
    <property type="evidence" value="ECO:0007669"/>
    <property type="project" value="TreeGrafter"/>
</dbReference>
<dbReference type="GO" id="GO:0006751">
    <property type="term" value="P:glutathione catabolic process"/>
    <property type="evidence" value="ECO:0007669"/>
    <property type="project" value="InterPro"/>
</dbReference>
<comment type="caution">
    <text evidence="1">The sequence shown here is derived from an EMBL/GenBank/DDBJ whole genome shotgun (WGS) entry which is preliminary data.</text>
</comment>
<evidence type="ECO:0000313" key="2">
    <source>
        <dbReference type="Proteomes" id="UP001163046"/>
    </source>
</evidence>
<reference evidence="1" key="1">
    <citation type="submission" date="2023-01" db="EMBL/GenBank/DDBJ databases">
        <title>Genome assembly of the deep-sea coral Lophelia pertusa.</title>
        <authorList>
            <person name="Herrera S."/>
            <person name="Cordes E."/>
        </authorList>
    </citation>
    <scope>NUCLEOTIDE SEQUENCE</scope>
    <source>
        <strain evidence="1">USNM1676648</strain>
        <tissue evidence="1">Polyp</tissue>
    </source>
</reference>
<gene>
    <name evidence="1" type="ORF">OS493_001758</name>
</gene>
<proteinExistence type="predicted"/>
<dbReference type="SUPFAM" id="SSF56235">
    <property type="entry name" value="N-terminal nucleophile aminohydrolases (Ntn hydrolases)"/>
    <property type="match status" value="1"/>
</dbReference>